<evidence type="ECO:0000313" key="7">
    <source>
        <dbReference type="EMBL" id="KAH3769972.1"/>
    </source>
</evidence>
<dbReference type="EMBL" id="JAIWYP010000009">
    <property type="protein sequence ID" value="KAH3769972.1"/>
    <property type="molecule type" value="Genomic_DNA"/>
</dbReference>
<evidence type="ECO:0000256" key="5">
    <source>
        <dbReference type="ARBA" id="ARBA00022840"/>
    </source>
</evidence>
<keyword evidence="4" id="KW-0418">Kinase</keyword>
<dbReference type="Proteomes" id="UP000828390">
    <property type="component" value="Unassembled WGS sequence"/>
</dbReference>
<evidence type="ECO:0000313" key="8">
    <source>
        <dbReference type="Proteomes" id="UP000828390"/>
    </source>
</evidence>
<dbReference type="GO" id="GO:0004674">
    <property type="term" value="F:protein serine/threonine kinase activity"/>
    <property type="evidence" value="ECO:0007669"/>
    <property type="project" value="UniProtKB-KW"/>
</dbReference>
<dbReference type="SUPFAM" id="SSF56112">
    <property type="entry name" value="Protein kinase-like (PK-like)"/>
    <property type="match status" value="1"/>
</dbReference>
<dbReference type="InterPro" id="IPR051852">
    <property type="entry name" value="Alpha-type_PK"/>
</dbReference>
<dbReference type="Gene3D" id="3.20.200.10">
    <property type="entry name" value="MHCK/EF2 kinase"/>
    <property type="match status" value="1"/>
</dbReference>
<dbReference type="InterPro" id="IPR011009">
    <property type="entry name" value="Kinase-like_dom_sf"/>
</dbReference>
<name>A0A9D4IF00_DREPO</name>
<dbReference type="InterPro" id="IPR004166">
    <property type="entry name" value="a-kinase_dom"/>
</dbReference>
<comment type="caution">
    <text evidence="7">The sequence shown here is derived from an EMBL/GenBank/DDBJ whole genome shotgun (WGS) entry which is preliminary data.</text>
</comment>
<sequence>MVFEMLNGIHNILLQDKDLSTTSIMPRFHVRIDNSTLSTAPWKRGQDYWASFELYPEWTGATHYGFRGVAFHRMDYWSETPVVVKTFRNKDGRADDWAPYMKRCDMGQKLATEYNKHLQAQHCSSKVCFVQPIDAVMDSRSDIMVITRLLMRFNKKFSEDEVVLFEDLLEGDFKTFITSRGVATCEQSQILDAFAHFTFSISDEQFVVCNLQGVEENGKYTLSNPVIHSRDGEYGESDKRDVGIIDFFKNHICTSLCKHFPRPDIECHVMPTAPVYRFDTAVNKEIDADETTPMLADDINQAPQYIPYDPCAPPPYSG</sequence>
<dbReference type="SMART" id="SM00811">
    <property type="entry name" value="Alpha_kinase"/>
    <property type="match status" value="1"/>
</dbReference>
<dbReference type="CDD" id="cd04515">
    <property type="entry name" value="Alpha_kinase"/>
    <property type="match status" value="1"/>
</dbReference>
<evidence type="ECO:0000256" key="1">
    <source>
        <dbReference type="ARBA" id="ARBA00022527"/>
    </source>
</evidence>
<keyword evidence="5" id="KW-0067">ATP-binding</keyword>
<dbReference type="GO" id="GO:0005524">
    <property type="term" value="F:ATP binding"/>
    <property type="evidence" value="ECO:0007669"/>
    <property type="project" value="UniProtKB-KW"/>
</dbReference>
<dbReference type="PROSITE" id="PS51158">
    <property type="entry name" value="ALPHA_KINASE"/>
    <property type="match status" value="1"/>
</dbReference>
<evidence type="ECO:0000256" key="2">
    <source>
        <dbReference type="ARBA" id="ARBA00022679"/>
    </source>
</evidence>
<proteinExistence type="predicted"/>
<keyword evidence="3" id="KW-0547">Nucleotide-binding</keyword>
<dbReference type="PANTHER" id="PTHR45992">
    <property type="entry name" value="EUKARYOTIC ELONGATION FACTOR 2 KINASE-RELATED"/>
    <property type="match status" value="1"/>
</dbReference>
<evidence type="ECO:0000256" key="4">
    <source>
        <dbReference type="ARBA" id="ARBA00022777"/>
    </source>
</evidence>
<reference evidence="7" key="1">
    <citation type="journal article" date="2019" name="bioRxiv">
        <title>The Genome of the Zebra Mussel, Dreissena polymorpha: A Resource for Invasive Species Research.</title>
        <authorList>
            <person name="McCartney M.A."/>
            <person name="Auch B."/>
            <person name="Kono T."/>
            <person name="Mallez S."/>
            <person name="Zhang Y."/>
            <person name="Obille A."/>
            <person name="Becker A."/>
            <person name="Abrahante J.E."/>
            <person name="Garbe J."/>
            <person name="Badalamenti J.P."/>
            <person name="Herman A."/>
            <person name="Mangelson H."/>
            <person name="Liachko I."/>
            <person name="Sullivan S."/>
            <person name="Sone E.D."/>
            <person name="Koren S."/>
            <person name="Silverstein K.A.T."/>
            <person name="Beckman K.B."/>
            <person name="Gohl D.M."/>
        </authorList>
    </citation>
    <scope>NUCLEOTIDE SEQUENCE</scope>
    <source>
        <strain evidence="7">Duluth1</strain>
        <tissue evidence="7">Whole animal</tissue>
    </source>
</reference>
<evidence type="ECO:0000259" key="6">
    <source>
        <dbReference type="PROSITE" id="PS51158"/>
    </source>
</evidence>
<keyword evidence="8" id="KW-1185">Reference proteome</keyword>
<dbReference type="Pfam" id="PF02816">
    <property type="entry name" value="Alpha_kinase"/>
    <property type="match status" value="1"/>
</dbReference>
<reference evidence="7" key="2">
    <citation type="submission" date="2020-11" db="EMBL/GenBank/DDBJ databases">
        <authorList>
            <person name="McCartney M.A."/>
            <person name="Auch B."/>
            <person name="Kono T."/>
            <person name="Mallez S."/>
            <person name="Becker A."/>
            <person name="Gohl D.M."/>
            <person name="Silverstein K.A.T."/>
            <person name="Koren S."/>
            <person name="Bechman K.B."/>
            <person name="Herman A."/>
            <person name="Abrahante J.E."/>
            <person name="Garbe J."/>
        </authorList>
    </citation>
    <scope>NUCLEOTIDE SEQUENCE</scope>
    <source>
        <strain evidence="7">Duluth1</strain>
        <tissue evidence="7">Whole animal</tissue>
    </source>
</reference>
<feature type="domain" description="Alpha-type protein kinase" evidence="6">
    <location>
        <begin position="34"/>
        <end position="265"/>
    </location>
</feature>
<keyword evidence="1" id="KW-0723">Serine/threonine-protein kinase</keyword>
<gene>
    <name evidence="7" type="ORF">DPMN_171251</name>
</gene>
<keyword evidence="2" id="KW-0808">Transferase</keyword>
<evidence type="ECO:0000256" key="3">
    <source>
        <dbReference type="ARBA" id="ARBA00022741"/>
    </source>
</evidence>
<protein>
    <recommendedName>
        <fullName evidence="6">Alpha-type protein kinase domain-containing protein</fullName>
    </recommendedName>
</protein>
<accession>A0A9D4IF00</accession>
<organism evidence="7 8">
    <name type="scientific">Dreissena polymorpha</name>
    <name type="common">Zebra mussel</name>
    <name type="synonym">Mytilus polymorpha</name>
    <dbReference type="NCBI Taxonomy" id="45954"/>
    <lineage>
        <taxon>Eukaryota</taxon>
        <taxon>Metazoa</taxon>
        <taxon>Spiralia</taxon>
        <taxon>Lophotrochozoa</taxon>
        <taxon>Mollusca</taxon>
        <taxon>Bivalvia</taxon>
        <taxon>Autobranchia</taxon>
        <taxon>Heteroconchia</taxon>
        <taxon>Euheterodonta</taxon>
        <taxon>Imparidentia</taxon>
        <taxon>Neoheterodontei</taxon>
        <taxon>Myida</taxon>
        <taxon>Dreissenoidea</taxon>
        <taxon>Dreissenidae</taxon>
        <taxon>Dreissena</taxon>
    </lineage>
</organism>
<dbReference type="AlphaFoldDB" id="A0A9D4IF00"/>